<dbReference type="RefSeq" id="WP_231006948.1">
    <property type="nucleotide sequence ID" value="NZ_JAJNEC010000005.1"/>
</dbReference>
<dbReference type="NCBIfam" id="TIGR01784">
    <property type="entry name" value="T_den_put_tspse"/>
    <property type="match status" value="1"/>
</dbReference>
<dbReference type="EMBL" id="JAJNEC010000005">
    <property type="protein sequence ID" value="MCD2424738.1"/>
    <property type="molecule type" value="Genomic_DNA"/>
</dbReference>
<evidence type="ECO:0000313" key="1">
    <source>
        <dbReference type="EMBL" id="MCD2424738.1"/>
    </source>
</evidence>
<evidence type="ECO:0000313" key="2">
    <source>
        <dbReference type="Proteomes" id="UP001199816"/>
    </source>
</evidence>
<reference evidence="1 2" key="1">
    <citation type="submission" date="2021-11" db="EMBL/GenBank/DDBJ databases">
        <title>Genomic of Niabella pedocola.</title>
        <authorList>
            <person name="Wu T."/>
        </authorList>
    </citation>
    <scope>NUCLEOTIDE SEQUENCE [LARGE SCALE GENOMIC DNA]</scope>
    <source>
        <strain evidence="1 2">JCM 31011</strain>
    </source>
</reference>
<name>A0ABS8PUJ1_9BACT</name>
<dbReference type="Proteomes" id="UP001199816">
    <property type="component" value="Unassembled WGS sequence"/>
</dbReference>
<organism evidence="1 2">
    <name type="scientific">Niabella pedocola</name>
    <dbReference type="NCBI Taxonomy" id="1752077"/>
    <lineage>
        <taxon>Bacteria</taxon>
        <taxon>Pseudomonadati</taxon>
        <taxon>Bacteroidota</taxon>
        <taxon>Chitinophagia</taxon>
        <taxon>Chitinophagales</taxon>
        <taxon>Chitinophagaceae</taxon>
        <taxon>Niabella</taxon>
    </lineage>
</organism>
<dbReference type="PANTHER" id="PTHR41317">
    <property type="entry name" value="PD-(D_E)XK NUCLEASE FAMILY TRANSPOSASE"/>
    <property type="match status" value="1"/>
</dbReference>
<keyword evidence="2" id="KW-1185">Reference proteome</keyword>
<proteinExistence type="predicted"/>
<dbReference type="PANTHER" id="PTHR41317:SF1">
    <property type="entry name" value="PD-(D_E)XK NUCLEASE FAMILY TRANSPOSASE"/>
    <property type="match status" value="1"/>
</dbReference>
<sequence length="300" mass="34282">MATAKHPGATVYIDPLTDFGFKRIFGTEPHKELLIAFLNSIFNGQKLITELSFSKTEYKGDTANGGGAVFDLLCTGSNGEKFIIEVQRSNQKNFKERSLFYTSRLISDLAPKGKRHLWNYELPEVYLVALLEDFELEAFSAGSVLHNVGLCSAGSGVRFYDKLGFIYIELRKFVKTEAALKTDLEKWLYVLKNLGQMKKMPVFLRKTIFQKLFHIAEYSNLTKEEKMLYDKSLKHKWDHANVLNYAREEGIRIGEKKGQKERSFAFVMNLLTNTDFEVSKIAALAQVTVTYVKQVKKKIS</sequence>
<dbReference type="Pfam" id="PF12784">
    <property type="entry name" value="PDDEXK_2"/>
    <property type="match status" value="1"/>
</dbReference>
<comment type="caution">
    <text evidence="1">The sequence shown here is derived from an EMBL/GenBank/DDBJ whole genome shotgun (WGS) entry which is preliminary data.</text>
</comment>
<dbReference type="InterPro" id="IPR010106">
    <property type="entry name" value="RpnA"/>
</dbReference>
<protein>
    <submittedName>
        <fullName evidence="1">Rpn family recombination-promoting nuclease/putative transposase</fullName>
    </submittedName>
</protein>
<accession>A0ABS8PUJ1</accession>
<gene>
    <name evidence="1" type="ORF">LQ567_18290</name>
</gene>